<protein>
    <submittedName>
        <fullName evidence="1">Uncharacterized protein</fullName>
    </submittedName>
</protein>
<keyword evidence="2" id="KW-1185">Reference proteome</keyword>
<organism evidence="1 2">
    <name type="scientific">Corynebacterium endometrii</name>
    <dbReference type="NCBI Taxonomy" id="2488819"/>
    <lineage>
        <taxon>Bacteria</taxon>
        <taxon>Bacillati</taxon>
        <taxon>Actinomycetota</taxon>
        <taxon>Actinomycetes</taxon>
        <taxon>Mycobacteriales</taxon>
        <taxon>Corynebacteriaceae</taxon>
        <taxon>Corynebacterium</taxon>
    </lineage>
</organism>
<name>A0A4P7QJM4_9CORY</name>
<evidence type="ECO:0000313" key="1">
    <source>
        <dbReference type="EMBL" id="QCB29266.1"/>
    </source>
</evidence>
<sequence length="51" mass="5507">MDTTTENTTTAFENIENWVDLSSEGLIGEIFGLLTNLSDLAGYVNSLLGLL</sequence>
<dbReference type="RefSeq" id="WP_168707204.1">
    <property type="nucleotide sequence ID" value="NZ_CP039247.1"/>
</dbReference>
<accession>A0A4P7QJM4</accession>
<dbReference type="EMBL" id="CP039247">
    <property type="protein sequence ID" value="QCB29266.1"/>
    <property type="molecule type" value="Genomic_DNA"/>
</dbReference>
<dbReference type="AlphaFoldDB" id="A0A4P7QJM4"/>
<evidence type="ECO:0000313" key="2">
    <source>
        <dbReference type="Proteomes" id="UP000296352"/>
    </source>
</evidence>
<reference evidence="1 2" key="1">
    <citation type="submission" date="2019-04" db="EMBL/GenBank/DDBJ databases">
        <title>Corynebacterium endometrii sp. nov., isolated from the uterus of a cow with endometritis.</title>
        <authorList>
            <person name="Ballas P."/>
            <person name="Ruckert C."/>
            <person name="Wagener K."/>
            <person name="Drillich M."/>
            <person name="Kaempfer P."/>
            <person name="Busse H.-J."/>
            <person name="Ehling-Schulz M."/>
        </authorList>
    </citation>
    <scope>NUCLEOTIDE SEQUENCE [LARGE SCALE GENOMIC DNA]</scope>
    <source>
        <strain evidence="1 2">LMM-1653</strain>
    </source>
</reference>
<dbReference type="Proteomes" id="UP000296352">
    <property type="component" value="Chromosome"/>
</dbReference>
<proteinExistence type="predicted"/>
<dbReference type="KEGG" id="cee:CENDO_10060"/>
<gene>
    <name evidence="1" type="ORF">CENDO_10060</name>
</gene>